<proteinExistence type="predicted"/>
<name>A0A4Z2EK54_9TELE</name>
<organism evidence="2 3">
    <name type="scientific">Liparis tanakae</name>
    <name type="common">Tanaka's snailfish</name>
    <dbReference type="NCBI Taxonomy" id="230148"/>
    <lineage>
        <taxon>Eukaryota</taxon>
        <taxon>Metazoa</taxon>
        <taxon>Chordata</taxon>
        <taxon>Craniata</taxon>
        <taxon>Vertebrata</taxon>
        <taxon>Euteleostomi</taxon>
        <taxon>Actinopterygii</taxon>
        <taxon>Neopterygii</taxon>
        <taxon>Teleostei</taxon>
        <taxon>Neoteleostei</taxon>
        <taxon>Acanthomorphata</taxon>
        <taxon>Eupercaria</taxon>
        <taxon>Perciformes</taxon>
        <taxon>Cottioidei</taxon>
        <taxon>Cottales</taxon>
        <taxon>Liparidae</taxon>
        <taxon>Liparis</taxon>
    </lineage>
</organism>
<reference evidence="2 3" key="1">
    <citation type="submission" date="2019-03" db="EMBL/GenBank/DDBJ databases">
        <title>First draft genome of Liparis tanakae, snailfish: a comprehensive survey of snailfish specific genes.</title>
        <authorList>
            <person name="Kim W."/>
            <person name="Song I."/>
            <person name="Jeong J.-H."/>
            <person name="Kim D."/>
            <person name="Kim S."/>
            <person name="Ryu S."/>
            <person name="Song J.Y."/>
            <person name="Lee S.K."/>
        </authorList>
    </citation>
    <scope>NUCLEOTIDE SEQUENCE [LARGE SCALE GENOMIC DNA]</scope>
    <source>
        <tissue evidence="2">Muscle</tissue>
    </source>
</reference>
<evidence type="ECO:0000313" key="3">
    <source>
        <dbReference type="Proteomes" id="UP000314294"/>
    </source>
</evidence>
<evidence type="ECO:0000313" key="2">
    <source>
        <dbReference type="EMBL" id="TNN28732.1"/>
    </source>
</evidence>
<evidence type="ECO:0000256" key="1">
    <source>
        <dbReference type="SAM" id="MobiDB-lite"/>
    </source>
</evidence>
<protein>
    <submittedName>
        <fullName evidence="2">Uncharacterized protein</fullName>
    </submittedName>
</protein>
<feature type="region of interest" description="Disordered" evidence="1">
    <location>
        <begin position="1"/>
        <end position="20"/>
    </location>
</feature>
<dbReference type="Proteomes" id="UP000314294">
    <property type="component" value="Unassembled WGS sequence"/>
</dbReference>
<accession>A0A4Z2EK54</accession>
<sequence length="20" mass="2354">MPTHTSANRKRKSMWKEAPP</sequence>
<dbReference type="EMBL" id="SRLO01006516">
    <property type="protein sequence ID" value="TNN28732.1"/>
    <property type="molecule type" value="Genomic_DNA"/>
</dbReference>
<dbReference type="AlphaFoldDB" id="A0A4Z2EK54"/>
<gene>
    <name evidence="2" type="ORF">EYF80_061120</name>
</gene>
<keyword evidence="3" id="KW-1185">Reference proteome</keyword>
<comment type="caution">
    <text evidence="2">The sequence shown here is derived from an EMBL/GenBank/DDBJ whole genome shotgun (WGS) entry which is preliminary data.</text>
</comment>